<reference evidence="2" key="1">
    <citation type="journal article" date="2023" name="Nat. Plants">
        <title>Single-cell RNA sequencing provides a high-resolution roadmap for understanding the multicellular compartmentation of specialized metabolism.</title>
        <authorList>
            <person name="Sun S."/>
            <person name="Shen X."/>
            <person name="Li Y."/>
            <person name="Li Y."/>
            <person name="Wang S."/>
            <person name="Li R."/>
            <person name="Zhang H."/>
            <person name="Shen G."/>
            <person name="Guo B."/>
            <person name="Wei J."/>
            <person name="Xu J."/>
            <person name="St-Pierre B."/>
            <person name="Chen S."/>
            <person name="Sun C."/>
        </authorList>
    </citation>
    <scope>NUCLEOTIDE SEQUENCE [LARGE SCALE GENOMIC DNA]</scope>
</reference>
<evidence type="ECO:0000313" key="1">
    <source>
        <dbReference type="EMBL" id="KAI5674553.1"/>
    </source>
</evidence>
<dbReference type="EMBL" id="CM044703">
    <property type="protein sequence ID" value="KAI5674553.1"/>
    <property type="molecule type" value="Genomic_DNA"/>
</dbReference>
<comment type="caution">
    <text evidence="1">The sequence shown here is derived from an EMBL/GenBank/DDBJ whole genome shotgun (WGS) entry which is preliminary data.</text>
</comment>
<dbReference type="Proteomes" id="UP001060085">
    <property type="component" value="Linkage Group LG03"/>
</dbReference>
<evidence type="ECO:0000313" key="2">
    <source>
        <dbReference type="Proteomes" id="UP001060085"/>
    </source>
</evidence>
<sequence>MNFARSFCSKIFPHPSKSSSSCRRRIHFNSCCLLPLPFSSSSPHLNLSSRPNLRNASSSTSSAATSWPPSADASPLSGLEEVMMGYLFGKTKSTQVVHSLWKHVIRKGDVVIDATCGNGHDTLALLRMVADKTGGGRVYAMDIQKDALESTSVLLDQSLSPDEKEHVELFLMCHSKMEEVVPNGVDVRLVAFNLGYLPGGQKTIVTRSDTTLLALEAAKRILAPGGFITAVVYVGHPGGREEFGRVQDFASKLPVENWVCCKLEMLNRPLAPIVVVLHRR</sequence>
<organism evidence="1 2">
    <name type="scientific">Catharanthus roseus</name>
    <name type="common">Madagascar periwinkle</name>
    <name type="synonym">Vinca rosea</name>
    <dbReference type="NCBI Taxonomy" id="4058"/>
    <lineage>
        <taxon>Eukaryota</taxon>
        <taxon>Viridiplantae</taxon>
        <taxon>Streptophyta</taxon>
        <taxon>Embryophyta</taxon>
        <taxon>Tracheophyta</taxon>
        <taxon>Spermatophyta</taxon>
        <taxon>Magnoliopsida</taxon>
        <taxon>eudicotyledons</taxon>
        <taxon>Gunneridae</taxon>
        <taxon>Pentapetalae</taxon>
        <taxon>asterids</taxon>
        <taxon>lamiids</taxon>
        <taxon>Gentianales</taxon>
        <taxon>Apocynaceae</taxon>
        <taxon>Rauvolfioideae</taxon>
        <taxon>Vinceae</taxon>
        <taxon>Catharanthinae</taxon>
        <taxon>Catharanthus</taxon>
    </lineage>
</organism>
<gene>
    <name evidence="1" type="ORF">M9H77_14917</name>
</gene>
<proteinExistence type="predicted"/>
<keyword evidence="2" id="KW-1185">Reference proteome</keyword>
<name>A0ACC0BPK5_CATRO</name>
<accession>A0ACC0BPK5</accession>
<protein>
    <submittedName>
        <fullName evidence="1">Uncharacterized protein</fullName>
    </submittedName>
</protein>